<evidence type="ECO:0000256" key="1">
    <source>
        <dbReference type="SAM" id="MobiDB-lite"/>
    </source>
</evidence>
<feature type="compositionally biased region" description="Polar residues" evidence="1">
    <location>
        <begin position="462"/>
        <end position="473"/>
    </location>
</feature>
<dbReference type="Pfam" id="PF03004">
    <property type="entry name" value="Transposase_24"/>
    <property type="match status" value="1"/>
</dbReference>
<reference evidence="2 3" key="1">
    <citation type="journal article" date="2023" name="G3 (Bethesda)">
        <title>A chromosome-length genome assembly and annotation of blackberry (Rubus argutus, cv. 'Hillquist').</title>
        <authorList>
            <person name="Bruna T."/>
            <person name="Aryal R."/>
            <person name="Dudchenko O."/>
            <person name="Sargent D.J."/>
            <person name="Mead D."/>
            <person name="Buti M."/>
            <person name="Cavallini A."/>
            <person name="Hytonen T."/>
            <person name="Andres J."/>
            <person name="Pham M."/>
            <person name="Weisz D."/>
            <person name="Mascagni F."/>
            <person name="Usai G."/>
            <person name="Natali L."/>
            <person name="Bassil N."/>
            <person name="Fernandez G.E."/>
            <person name="Lomsadze A."/>
            <person name="Armour M."/>
            <person name="Olukolu B."/>
            <person name="Poorten T."/>
            <person name="Britton C."/>
            <person name="Davik J."/>
            <person name="Ashrafi H."/>
            <person name="Aiden E.L."/>
            <person name="Borodovsky M."/>
            <person name="Worthington M."/>
        </authorList>
    </citation>
    <scope>NUCLEOTIDE SEQUENCE [LARGE SCALE GENOMIC DNA]</scope>
    <source>
        <strain evidence="2">PI 553951</strain>
    </source>
</reference>
<dbReference type="AlphaFoldDB" id="A0AAW1X6R9"/>
<feature type="compositionally biased region" description="Polar residues" evidence="1">
    <location>
        <begin position="28"/>
        <end position="54"/>
    </location>
</feature>
<feature type="compositionally biased region" description="Polar residues" evidence="1">
    <location>
        <begin position="84"/>
        <end position="93"/>
    </location>
</feature>
<comment type="caution">
    <text evidence="2">The sequence shown here is derived from an EMBL/GenBank/DDBJ whole genome shotgun (WGS) entry which is preliminary data.</text>
</comment>
<dbReference type="EMBL" id="JBEDUW010000004">
    <property type="protein sequence ID" value="KAK9931989.1"/>
    <property type="molecule type" value="Genomic_DNA"/>
</dbReference>
<dbReference type="PANTHER" id="PTHR33144:SF52">
    <property type="match status" value="1"/>
</dbReference>
<keyword evidence="3" id="KW-1185">Reference proteome</keyword>
<evidence type="ECO:0000313" key="3">
    <source>
        <dbReference type="Proteomes" id="UP001457282"/>
    </source>
</evidence>
<name>A0AAW1X6R9_RUBAR</name>
<evidence type="ECO:0000313" key="2">
    <source>
        <dbReference type="EMBL" id="KAK9931989.1"/>
    </source>
</evidence>
<protein>
    <submittedName>
        <fullName evidence="2">Uncharacterized protein</fullName>
    </submittedName>
</protein>
<feature type="region of interest" description="Disordered" evidence="1">
    <location>
        <begin position="453"/>
        <end position="473"/>
    </location>
</feature>
<dbReference type="InterPro" id="IPR004252">
    <property type="entry name" value="Probable_transposase_24"/>
</dbReference>
<sequence>MASKRTRGRPMEELIPPSPVRPRKGQLQARSAQRGSTSGQYKRPRPNTSSNQQEVPLVRPRVAQSETESYRHHESETSQEERLTTQSQESVQVMQGGEGAKKGRGAACGMPDWGTGKIAHIEFDSNWMPINENGKGFSSQLGILARDGQKVPLTYTSWTAMPDHVLNAIWKDVKDNTDVPDEYRHHCLKVVGNRWRDWKCRVKTQWYDKYETDEQGLAITPNQVIGEQWKILVRYWGLPDIQEMCEMNKSSRAQGGGIPHRTGRKSFARLRQEMMEKGEKTDRVSMFIKTRAKKTKNDDGQQVEVHDEEATAVINQFNEYLEGIPEDEQDDAFREKVFTEVMGEDTHGRVRMYGTGVTPSQVFGQISRASEINERKTFEQIEKEYQSKIDDLKLSYESQLGDMKLKYDDVSSRLDLLMAHVGIQVNPSGTRRVQIHESSSTQELRGNINIDAHRQLDPEGQQRLSSSTNTTST</sequence>
<gene>
    <name evidence="2" type="ORF">M0R45_019240</name>
</gene>
<organism evidence="2 3">
    <name type="scientific">Rubus argutus</name>
    <name type="common">Southern blackberry</name>
    <dbReference type="NCBI Taxonomy" id="59490"/>
    <lineage>
        <taxon>Eukaryota</taxon>
        <taxon>Viridiplantae</taxon>
        <taxon>Streptophyta</taxon>
        <taxon>Embryophyta</taxon>
        <taxon>Tracheophyta</taxon>
        <taxon>Spermatophyta</taxon>
        <taxon>Magnoliopsida</taxon>
        <taxon>eudicotyledons</taxon>
        <taxon>Gunneridae</taxon>
        <taxon>Pentapetalae</taxon>
        <taxon>rosids</taxon>
        <taxon>fabids</taxon>
        <taxon>Rosales</taxon>
        <taxon>Rosaceae</taxon>
        <taxon>Rosoideae</taxon>
        <taxon>Rosoideae incertae sedis</taxon>
        <taxon>Rubus</taxon>
    </lineage>
</organism>
<dbReference type="PANTHER" id="PTHR33144">
    <property type="entry name" value="OS10G0409366 PROTEIN-RELATED"/>
    <property type="match status" value="1"/>
</dbReference>
<accession>A0AAW1X6R9</accession>
<dbReference type="Proteomes" id="UP001457282">
    <property type="component" value="Unassembled WGS sequence"/>
</dbReference>
<proteinExistence type="predicted"/>
<feature type="compositionally biased region" description="Basic and acidic residues" evidence="1">
    <location>
        <begin position="68"/>
        <end position="83"/>
    </location>
</feature>
<feature type="region of interest" description="Disordered" evidence="1">
    <location>
        <begin position="1"/>
        <end position="106"/>
    </location>
</feature>